<sequence>MDNFSTPVKYSVKRPRSPVSIPPSPFLKRLGYGTGVAVYKLERSPQANQIRSPWAIKKIIKQHVNNGELKKRLYDEAEVLRRLNNPHIVGFRGLIKNIKNENCLAMENCTVSLGDMIEKRRENELSAFPAKNIMKVAVDIAEALNYLHTEVFLLHCDIKSYNILINGDFDTCKLCDFGVTLPLTANGEVDYSKIGKDVDYLGTRLWSPPEVFKYPPIVTTKADIYSYGLVLWEMLALQPPCLDVLNETDCSLDEFDENDSSIGRRPDLPDIDFDASYKYVLEIFHCCTETDYYTRPSALDLTISIPEMIKEIDTVNIA</sequence>
<accession>A0AAN7VA25</accession>
<dbReference type="InterPro" id="IPR011009">
    <property type="entry name" value="Kinase-like_dom_sf"/>
</dbReference>
<dbReference type="SUPFAM" id="SSF56112">
    <property type="entry name" value="Protein kinase-like (PK-like)"/>
    <property type="match status" value="1"/>
</dbReference>
<feature type="domain" description="Protein kinase" evidence="1">
    <location>
        <begin position="24"/>
        <end position="308"/>
    </location>
</feature>
<dbReference type="PANTHER" id="PTHR44329">
    <property type="entry name" value="SERINE/THREONINE-PROTEIN KINASE TNNI3K-RELATED"/>
    <property type="match status" value="1"/>
</dbReference>
<proteinExistence type="predicted"/>
<dbReference type="PROSITE" id="PS50011">
    <property type="entry name" value="PROTEIN_KINASE_DOM"/>
    <property type="match status" value="1"/>
</dbReference>
<protein>
    <recommendedName>
        <fullName evidence="1">Protein kinase domain-containing protein</fullName>
    </recommendedName>
</protein>
<comment type="caution">
    <text evidence="2">The sequence shown here is derived from an EMBL/GenBank/DDBJ whole genome shotgun (WGS) entry which is preliminary data.</text>
</comment>
<dbReference type="InterPro" id="IPR051681">
    <property type="entry name" value="Ser/Thr_Kinases-Pseudokinases"/>
</dbReference>
<reference evidence="2 3" key="1">
    <citation type="journal article" date="2024" name="Insects">
        <title>An Improved Chromosome-Level Genome Assembly of the Firefly Pyrocoelia pectoralis.</title>
        <authorList>
            <person name="Fu X."/>
            <person name="Meyer-Rochow V.B."/>
            <person name="Ballantyne L."/>
            <person name="Zhu X."/>
        </authorList>
    </citation>
    <scope>NUCLEOTIDE SEQUENCE [LARGE SCALE GENOMIC DNA]</scope>
    <source>
        <strain evidence="2">XCY_ONT2</strain>
    </source>
</reference>
<dbReference type="Pfam" id="PF00069">
    <property type="entry name" value="Pkinase"/>
    <property type="match status" value="1"/>
</dbReference>
<gene>
    <name evidence="2" type="ORF">RI129_006055</name>
</gene>
<organism evidence="2 3">
    <name type="scientific">Pyrocoelia pectoralis</name>
    <dbReference type="NCBI Taxonomy" id="417401"/>
    <lineage>
        <taxon>Eukaryota</taxon>
        <taxon>Metazoa</taxon>
        <taxon>Ecdysozoa</taxon>
        <taxon>Arthropoda</taxon>
        <taxon>Hexapoda</taxon>
        <taxon>Insecta</taxon>
        <taxon>Pterygota</taxon>
        <taxon>Neoptera</taxon>
        <taxon>Endopterygota</taxon>
        <taxon>Coleoptera</taxon>
        <taxon>Polyphaga</taxon>
        <taxon>Elateriformia</taxon>
        <taxon>Elateroidea</taxon>
        <taxon>Lampyridae</taxon>
        <taxon>Lampyrinae</taxon>
        <taxon>Pyrocoelia</taxon>
    </lineage>
</organism>
<dbReference type="GO" id="GO:0005524">
    <property type="term" value="F:ATP binding"/>
    <property type="evidence" value="ECO:0007669"/>
    <property type="project" value="InterPro"/>
</dbReference>
<dbReference type="EMBL" id="JAVRBK010000004">
    <property type="protein sequence ID" value="KAK5644755.1"/>
    <property type="molecule type" value="Genomic_DNA"/>
</dbReference>
<dbReference type="Gene3D" id="1.10.510.10">
    <property type="entry name" value="Transferase(Phosphotransferase) domain 1"/>
    <property type="match status" value="1"/>
</dbReference>
<evidence type="ECO:0000259" key="1">
    <source>
        <dbReference type="PROSITE" id="PS50011"/>
    </source>
</evidence>
<dbReference type="SMART" id="SM00220">
    <property type="entry name" value="S_TKc"/>
    <property type="match status" value="1"/>
</dbReference>
<dbReference type="Proteomes" id="UP001329430">
    <property type="component" value="Chromosome 4"/>
</dbReference>
<evidence type="ECO:0000313" key="3">
    <source>
        <dbReference type="Proteomes" id="UP001329430"/>
    </source>
</evidence>
<dbReference type="InterPro" id="IPR000719">
    <property type="entry name" value="Prot_kinase_dom"/>
</dbReference>
<dbReference type="InterPro" id="IPR008271">
    <property type="entry name" value="Ser/Thr_kinase_AS"/>
</dbReference>
<dbReference type="PIRSF" id="PIRSF000654">
    <property type="entry name" value="Integrin-linked_kinase"/>
    <property type="match status" value="1"/>
</dbReference>
<dbReference type="PROSITE" id="PS00108">
    <property type="entry name" value="PROTEIN_KINASE_ST"/>
    <property type="match status" value="1"/>
</dbReference>
<dbReference type="AlphaFoldDB" id="A0AAN7VA25"/>
<name>A0AAN7VA25_9COLE</name>
<keyword evidence="3" id="KW-1185">Reference proteome</keyword>
<dbReference type="GO" id="GO:0004674">
    <property type="term" value="F:protein serine/threonine kinase activity"/>
    <property type="evidence" value="ECO:0007669"/>
    <property type="project" value="TreeGrafter"/>
</dbReference>
<evidence type="ECO:0000313" key="2">
    <source>
        <dbReference type="EMBL" id="KAK5644755.1"/>
    </source>
</evidence>